<dbReference type="Proteomes" id="UP000663844">
    <property type="component" value="Unassembled WGS sequence"/>
</dbReference>
<dbReference type="PANTHER" id="PTHR13817:SF164">
    <property type="entry name" value="ZORMIN, ISOFORM J"/>
    <property type="match status" value="1"/>
</dbReference>
<dbReference type="Pfam" id="PF07679">
    <property type="entry name" value="I-set"/>
    <property type="match status" value="12"/>
</dbReference>
<dbReference type="PROSITE" id="PS50835">
    <property type="entry name" value="IG_LIKE"/>
    <property type="match status" value="10"/>
</dbReference>
<evidence type="ECO:0000256" key="2">
    <source>
        <dbReference type="ARBA" id="ARBA00023319"/>
    </source>
</evidence>
<accession>A0A819XID1</accession>
<feature type="domain" description="Ig-like" evidence="3">
    <location>
        <begin position="822"/>
        <end position="916"/>
    </location>
</feature>
<feature type="domain" description="Ig-like" evidence="3">
    <location>
        <begin position="154"/>
        <end position="245"/>
    </location>
</feature>
<dbReference type="InterPro" id="IPR036179">
    <property type="entry name" value="Ig-like_dom_sf"/>
</dbReference>
<dbReference type="FunFam" id="2.60.40.10:FF:000344">
    <property type="entry name" value="Muscle M-line assembly protein unc-89"/>
    <property type="match status" value="2"/>
</dbReference>
<feature type="domain" description="Ig-like" evidence="3">
    <location>
        <begin position="631"/>
        <end position="720"/>
    </location>
</feature>
<keyword evidence="1" id="KW-0677">Repeat</keyword>
<dbReference type="AlphaFoldDB" id="A0A819XID1"/>
<dbReference type="SUPFAM" id="SSF48726">
    <property type="entry name" value="Immunoglobulin"/>
    <property type="match status" value="12"/>
</dbReference>
<dbReference type="InterPro" id="IPR003598">
    <property type="entry name" value="Ig_sub2"/>
</dbReference>
<dbReference type="SMART" id="SM00409">
    <property type="entry name" value="IG"/>
    <property type="match status" value="12"/>
</dbReference>
<gene>
    <name evidence="4" type="ORF">OXD698_LOCUS37292</name>
</gene>
<reference evidence="4" key="1">
    <citation type="submission" date="2021-02" db="EMBL/GenBank/DDBJ databases">
        <authorList>
            <person name="Nowell W R."/>
        </authorList>
    </citation>
    <scope>NUCLEOTIDE SEQUENCE</scope>
</reference>
<feature type="non-terminal residue" evidence="4">
    <location>
        <position position="1133"/>
    </location>
</feature>
<dbReference type="EMBL" id="CAJOAZ010006493">
    <property type="protein sequence ID" value="CAF4136263.1"/>
    <property type="molecule type" value="Genomic_DNA"/>
</dbReference>
<dbReference type="FunFam" id="2.60.40.10:FF:000107">
    <property type="entry name" value="Myosin, light chain kinase a"/>
    <property type="match status" value="4"/>
</dbReference>
<feature type="domain" description="Ig-like" evidence="3">
    <location>
        <begin position="60"/>
        <end position="149"/>
    </location>
</feature>
<comment type="caution">
    <text evidence="4">The sequence shown here is derived from an EMBL/GenBank/DDBJ whole genome shotgun (WGS) entry which is preliminary data.</text>
</comment>
<feature type="domain" description="Ig-like" evidence="3">
    <location>
        <begin position="350"/>
        <end position="441"/>
    </location>
</feature>
<proteinExistence type="predicted"/>
<dbReference type="Gene3D" id="2.60.40.10">
    <property type="entry name" value="Immunoglobulins"/>
    <property type="match status" value="12"/>
</dbReference>
<feature type="domain" description="Ig-like" evidence="3">
    <location>
        <begin position="251"/>
        <end position="345"/>
    </location>
</feature>
<dbReference type="InterPro" id="IPR003599">
    <property type="entry name" value="Ig_sub"/>
</dbReference>
<dbReference type="InterPro" id="IPR013783">
    <property type="entry name" value="Ig-like_fold"/>
</dbReference>
<evidence type="ECO:0000256" key="1">
    <source>
        <dbReference type="ARBA" id="ARBA00022737"/>
    </source>
</evidence>
<protein>
    <recommendedName>
        <fullName evidence="3">Ig-like domain-containing protein</fullName>
    </recommendedName>
</protein>
<evidence type="ECO:0000313" key="4">
    <source>
        <dbReference type="EMBL" id="CAF4136263.1"/>
    </source>
</evidence>
<feature type="domain" description="Ig-like" evidence="3">
    <location>
        <begin position="446"/>
        <end position="536"/>
    </location>
</feature>
<evidence type="ECO:0000313" key="5">
    <source>
        <dbReference type="Proteomes" id="UP000663844"/>
    </source>
</evidence>
<dbReference type="PANTHER" id="PTHR13817">
    <property type="entry name" value="TITIN"/>
    <property type="match status" value="1"/>
</dbReference>
<sequence length="1133" mass="122451">APKVQLTKDGKEVKLTSVEGTRHVYTIADVKPQDQGVYKLTAKNKTSAEESTITLNVTAPLDITQSLMDTNVLLGQNATLSITCNAFPAPKVTWFFNDTELKNSAKHKIEIKNNVFSLAINKADHPDVGVYRAVVDNGIDKTEQTAKLNVGVKPKVEAAKPANEQSSVIGQDTQISWKFSGIEKPVVTWLLNGQPLPTNERFQITETEDGTSTLSIKSAELTDKGVYTAKATNAVGEAEAKTTLNIAGIKPVLTNDLEATLQATKGESMTIKLTATGTPKPEVVWMRGNDELAPSDRIQVSGPTGEGEDTYTITILNVQPEDQGDYSAKITNVGGSLKSKKCKVTVMKSPEFVGKLTAQEVKQGETAVFETKIDGYPAPKITWLLNGKPLTAKEGAQVEFNAATGDAKLSIAKVDLQQHSGIVTCRLENAHGSQEETARLDILAAPLITTQLSKTEETVSGKDVTLRVVVRGSPRPEARWFHNDTPIAPENTTYDEEKSEYQLLIKGATVGANEGTYKVVLKNDLGESESTPCTLTVLEPVKLTKIGPATDAVDLKVGEAFEISFDIEGKEAPKVQLTKDGKEVKLTSVEGTRHVYTIADVKPQDQGVYKLTAKNKTSAEESTITLNITAPLNITQPLTDINVLLGQTGVLSLTCDAFPVPKVTWFFNDTELKNSAKHKIEIKNNVFSLTVNKCDHPDVGVYRAVVDNGIDKTEQTAKLNVGVKPKVEAAKPANEQSSVIGQDTQISWKFSGIEKPVVTWLFNGQPLPTNERFQITETEDGTSTLSIKSAELTDKGVYTAKATNAVGEAEAKTTLNISGIKPVITTDLEAALQATKGESMTIKLTASGTPKPEVVWMRGNDELAPSDRIQVSGPTGEGEDTYIITILNVQPEDQGDYSTKVTNVGGSLKSKKCKVTVMKSPEFVTKPTAQEVKQGETAVFETKIDGYPTPKITWLLNGKPLTAKEGAQVEFNAATGDAKLSVAKVDLQQHSGIVTCRLENAHGSQEETARLDILAAPLITTQLSKTEETVSGKDVTLRVVVRGSPRPEAQWFYNDTPVAPENTTYDEEKSEYQLLIKEATVSAHEGTYRVVMKNDLGESESTPCTLTVLEPVKLTKIGPATDAVDLKVGEAFE</sequence>
<dbReference type="CDD" id="cd00096">
    <property type="entry name" value="Ig"/>
    <property type="match status" value="2"/>
</dbReference>
<dbReference type="SMART" id="SM00408">
    <property type="entry name" value="IGc2"/>
    <property type="match status" value="11"/>
</dbReference>
<organism evidence="4 5">
    <name type="scientific">Adineta steineri</name>
    <dbReference type="NCBI Taxonomy" id="433720"/>
    <lineage>
        <taxon>Eukaryota</taxon>
        <taxon>Metazoa</taxon>
        <taxon>Spiralia</taxon>
        <taxon>Gnathifera</taxon>
        <taxon>Rotifera</taxon>
        <taxon>Eurotatoria</taxon>
        <taxon>Bdelloidea</taxon>
        <taxon>Adinetida</taxon>
        <taxon>Adinetidae</taxon>
        <taxon>Adineta</taxon>
    </lineage>
</organism>
<feature type="domain" description="Ig-like" evidence="3">
    <location>
        <begin position="921"/>
        <end position="1012"/>
    </location>
</feature>
<dbReference type="InterPro" id="IPR013098">
    <property type="entry name" value="Ig_I-set"/>
</dbReference>
<dbReference type="InterPro" id="IPR007110">
    <property type="entry name" value="Ig-like_dom"/>
</dbReference>
<feature type="domain" description="Ig-like" evidence="3">
    <location>
        <begin position="1017"/>
        <end position="1107"/>
    </location>
</feature>
<dbReference type="InterPro" id="IPR050964">
    <property type="entry name" value="Striated_Muscle_Regulatory"/>
</dbReference>
<feature type="non-terminal residue" evidence="4">
    <location>
        <position position="1"/>
    </location>
</feature>
<name>A0A819XID1_9BILA</name>
<feature type="domain" description="Ig-like" evidence="3">
    <location>
        <begin position="725"/>
        <end position="818"/>
    </location>
</feature>
<keyword evidence="2" id="KW-0393">Immunoglobulin domain</keyword>
<evidence type="ECO:0000259" key="3">
    <source>
        <dbReference type="PROSITE" id="PS50835"/>
    </source>
</evidence>